<protein>
    <recommendedName>
        <fullName evidence="6">Carbohydrate-binding module family 13 protein</fullName>
    </recommendedName>
</protein>
<feature type="compositionally biased region" description="Polar residues" evidence="1">
    <location>
        <begin position="36"/>
        <end position="46"/>
    </location>
</feature>
<keyword evidence="2" id="KW-0812">Transmembrane</keyword>
<accession>A0A8H3GCA7</accession>
<reference evidence="4" key="1">
    <citation type="submission" date="2021-01" db="EMBL/GenBank/DDBJ databases">
        <authorList>
            <person name="Kaushik A."/>
        </authorList>
    </citation>
    <scope>NUCLEOTIDE SEQUENCE</scope>
    <source>
        <strain evidence="4">AG4-RS23</strain>
    </source>
</reference>
<evidence type="ECO:0000313" key="4">
    <source>
        <dbReference type="EMBL" id="CAE6443763.1"/>
    </source>
</evidence>
<evidence type="ECO:0000313" key="5">
    <source>
        <dbReference type="Proteomes" id="UP000663861"/>
    </source>
</evidence>
<proteinExistence type="predicted"/>
<comment type="caution">
    <text evidence="4">The sequence shown here is derived from an EMBL/GenBank/DDBJ whole genome shotgun (WGS) entry which is preliminary data.</text>
</comment>
<dbReference type="AlphaFoldDB" id="A0A8H3GCA7"/>
<keyword evidence="2" id="KW-1133">Transmembrane helix</keyword>
<organism evidence="4 5">
    <name type="scientific">Rhizoctonia solani</name>
    <dbReference type="NCBI Taxonomy" id="456999"/>
    <lineage>
        <taxon>Eukaryota</taxon>
        <taxon>Fungi</taxon>
        <taxon>Dikarya</taxon>
        <taxon>Basidiomycota</taxon>
        <taxon>Agaricomycotina</taxon>
        <taxon>Agaricomycetes</taxon>
        <taxon>Cantharellales</taxon>
        <taxon>Ceratobasidiaceae</taxon>
        <taxon>Rhizoctonia</taxon>
    </lineage>
</organism>
<feature type="region of interest" description="Disordered" evidence="1">
    <location>
        <begin position="271"/>
        <end position="290"/>
    </location>
</feature>
<keyword evidence="2" id="KW-0472">Membrane</keyword>
<evidence type="ECO:0008006" key="6">
    <source>
        <dbReference type="Google" id="ProtNLM"/>
    </source>
</evidence>
<feature type="transmembrane region" description="Helical" evidence="2">
    <location>
        <begin position="347"/>
        <end position="368"/>
    </location>
</feature>
<sequence>MIAFPLLASAVMVSSVAGQYTATYDPASLPDKTEADQSGTNKCGTENSQDSMCQNVYVNSASDFCVWGPPKPNGVIGEIEQIVISYCTAPGRGTRLMPEGTLKSAHFVKTPDYVQVTGTGDFTKIGIKAGDSGGELDPHGADKLGNPHGGLVFSNAFSAGPSGLGVQMHEWTNFQSATDFCIRACKDGPVFSNAFSAGPSGLGVQMHEWTNFQSATDFCIRACKDGPGAKQRCQHIYDLTGCQWNIPGDYGTGFTNCEGDSTIPMGLYPQPDGSTSTFRQGHGPTPDPHPAAATSMCTTLNSFAVGTATTRSFAATAAPDSSSTGTWVTGTPTGAASASNSASGANLGGLGAAFASIIVGALGAGFYLL</sequence>
<feature type="region of interest" description="Disordered" evidence="1">
    <location>
        <begin position="27"/>
        <end position="46"/>
    </location>
</feature>
<evidence type="ECO:0000256" key="3">
    <source>
        <dbReference type="SAM" id="SignalP"/>
    </source>
</evidence>
<keyword evidence="3" id="KW-0732">Signal</keyword>
<dbReference type="EMBL" id="CAJMWY010000688">
    <property type="protein sequence ID" value="CAE6443763.1"/>
    <property type="molecule type" value="Genomic_DNA"/>
</dbReference>
<name>A0A8H3GCA7_9AGAM</name>
<evidence type="ECO:0000256" key="2">
    <source>
        <dbReference type="SAM" id="Phobius"/>
    </source>
</evidence>
<feature type="chain" id="PRO_5034765467" description="Carbohydrate-binding module family 13 protein" evidence="3">
    <location>
        <begin position="19"/>
        <end position="369"/>
    </location>
</feature>
<gene>
    <name evidence="4" type="ORF">RDB_LOCUS44302</name>
</gene>
<dbReference type="Proteomes" id="UP000663861">
    <property type="component" value="Unassembled WGS sequence"/>
</dbReference>
<feature type="signal peptide" evidence="3">
    <location>
        <begin position="1"/>
        <end position="18"/>
    </location>
</feature>
<evidence type="ECO:0000256" key="1">
    <source>
        <dbReference type="SAM" id="MobiDB-lite"/>
    </source>
</evidence>